<dbReference type="EMBL" id="SGPL01000073">
    <property type="protein sequence ID" value="THH18523.1"/>
    <property type="molecule type" value="Genomic_DNA"/>
</dbReference>
<gene>
    <name evidence="3" type="ORF">EW146_g2488</name>
</gene>
<comment type="caution">
    <text evidence="3">The sequence shown here is derived from an EMBL/GenBank/DDBJ whole genome shotgun (WGS) entry which is preliminary data.</text>
</comment>
<evidence type="ECO:0000313" key="3">
    <source>
        <dbReference type="EMBL" id="THH18523.1"/>
    </source>
</evidence>
<dbReference type="Proteomes" id="UP000310158">
    <property type="component" value="Unassembled WGS sequence"/>
</dbReference>
<name>A0A4V3XFR0_9AGAM</name>
<dbReference type="OrthoDB" id="3133596at2759"/>
<evidence type="ECO:0000256" key="1">
    <source>
        <dbReference type="SAM" id="MobiDB-lite"/>
    </source>
</evidence>
<evidence type="ECO:0000259" key="2">
    <source>
        <dbReference type="Pfam" id="PF13391"/>
    </source>
</evidence>
<feature type="compositionally biased region" description="Polar residues" evidence="1">
    <location>
        <begin position="7"/>
        <end position="20"/>
    </location>
</feature>
<evidence type="ECO:0000313" key="4">
    <source>
        <dbReference type="Proteomes" id="UP000310158"/>
    </source>
</evidence>
<organism evidence="3 4">
    <name type="scientific">Bondarzewia mesenterica</name>
    <dbReference type="NCBI Taxonomy" id="1095465"/>
    <lineage>
        <taxon>Eukaryota</taxon>
        <taxon>Fungi</taxon>
        <taxon>Dikarya</taxon>
        <taxon>Basidiomycota</taxon>
        <taxon>Agaricomycotina</taxon>
        <taxon>Agaricomycetes</taxon>
        <taxon>Russulales</taxon>
        <taxon>Bondarzewiaceae</taxon>
        <taxon>Bondarzewia</taxon>
    </lineage>
</organism>
<dbReference type="InterPro" id="IPR003615">
    <property type="entry name" value="HNH_nuc"/>
</dbReference>
<feature type="compositionally biased region" description="Basic residues" evidence="1">
    <location>
        <begin position="334"/>
        <end position="343"/>
    </location>
</feature>
<feature type="domain" description="HNH nuclease" evidence="2">
    <location>
        <begin position="107"/>
        <end position="175"/>
    </location>
</feature>
<keyword evidence="4" id="KW-1185">Reference proteome</keyword>
<sequence>MSRRTRSLSTFPSYSTTTRPNRLREDNATSSADLPSQSALAKSSTTDSDSSERESSSQEESDFVVKKARTADYPFFFTSRKVSSDPPTAGQYAKQLVDTLDPNKGLCVLTQHNNFDTAVQYCHLLPQCARSDHTMLTSLEWAWGMRYFTLNVDEPTNIIKLKVDFHILLDRGSFILLPSGDVVDQFYHREFPSLPHPSDQPLPIITDVYKGETTFEYRLVPLDGMAGINRAYRAPNSSPTLSARFLADEVLHRYPTGGKIEVLKDSRDEAIAAWNEGGFAGTDETEVVRALKRVENIYLSWIGRNCPADFTIHREELSADDSERTDESDLDKRPLKRGRSERR</sequence>
<feature type="compositionally biased region" description="Polar residues" evidence="1">
    <location>
        <begin position="28"/>
        <end position="42"/>
    </location>
</feature>
<feature type="compositionally biased region" description="Basic and acidic residues" evidence="1">
    <location>
        <begin position="317"/>
        <end position="333"/>
    </location>
</feature>
<proteinExistence type="predicted"/>
<feature type="region of interest" description="Disordered" evidence="1">
    <location>
        <begin position="1"/>
        <end position="63"/>
    </location>
</feature>
<dbReference type="Pfam" id="PF13391">
    <property type="entry name" value="HNH_2"/>
    <property type="match status" value="1"/>
</dbReference>
<reference evidence="3 4" key="1">
    <citation type="submission" date="2019-02" db="EMBL/GenBank/DDBJ databases">
        <title>Genome sequencing of the rare red list fungi Bondarzewia mesenterica.</title>
        <authorList>
            <person name="Buettner E."/>
            <person name="Kellner H."/>
        </authorList>
    </citation>
    <scope>NUCLEOTIDE SEQUENCE [LARGE SCALE GENOMIC DNA]</scope>
    <source>
        <strain evidence="3 4">DSM 108281</strain>
    </source>
</reference>
<accession>A0A4V3XFR0</accession>
<protein>
    <recommendedName>
        <fullName evidence="2">HNH nuclease domain-containing protein</fullName>
    </recommendedName>
</protein>
<dbReference type="AlphaFoldDB" id="A0A4V3XFR0"/>
<feature type="region of interest" description="Disordered" evidence="1">
    <location>
        <begin position="317"/>
        <end position="343"/>
    </location>
</feature>